<keyword evidence="4" id="KW-1185">Reference proteome</keyword>
<reference evidence="4" key="1">
    <citation type="submission" date="2016-10" db="EMBL/GenBank/DDBJ databases">
        <authorList>
            <person name="Varghese N."/>
            <person name="Submissions S."/>
        </authorList>
    </citation>
    <scope>NUCLEOTIDE SEQUENCE [LARGE SCALE GENOMIC DNA]</scope>
    <source>
        <strain evidence="4">DSM 26922</strain>
    </source>
</reference>
<feature type="coiled-coil region" evidence="1">
    <location>
        <begin position="573"/>
        <end position="600"/>
    </location>
</feature>
<evidence type="ECO:0000313" key="4">
    <source>
        <dbReference type="Proteomes" id="UP000199441"/>
    </source>
</evidence>
<dbReference type="SUPFAM" id="SSF52540">
    <property type="entry name" value="P-loop containing nucleoside triphosphate hydrolases"/>
    <property type="match status" value="1"/>
</dbReference>
<dbReference type="Proteomes" id="UP000199441">
    <property type="component" value="Unassembled WGS sequence"/>
</dbReference>
<dbReference type="Gene3D" id="3.40.50.300">
    <property type="entry name" value="P-loop containing nucleotide triphosphate hydrolases"/>
    <property type="match status" value="2"/>
</dbReference>
<dbReference type="STRING" id="670155.SAMN04488001_3588"/>
<accession>A0A1H3CWZ1</accession>
<gene>
    <name evidence="3" type="ORF">SAMN04488001_3588</name>
</gene>
<organism evidence="3 4">
    <name type="scientific">Litoreibacter albidus</name>
    <dbReference type="NCBI Taxonomy" id="670155"/>
    <lineage>
        <taxon>Bacteria</taxon>
        <taxon>Pseudomonadati</taxon>
        <taxon>Pseudomonadota</taxon>
        <taxon>Alphaproteobacteria</taxon>
        <taxon>Rhodobacterales</taxon>
        <taxon>Roseobacteraceae</taxon>
        <taxon>Litoreibacter</taxon>
    </lineage>
</organism>
<dbReference type="PANTHER" id="PTHR41259">
    <property type="entry name" value="DOUBLE-STRAND BREAK REPAIR RAD50 ATPASE, PUTATIVE-RELATED"/>
    <property type="match status" value="1"/>
</dbReference>
<evidence type="ECO:0000313" key="3">
    <source>
        <dbReference type="EMBL" id="SDX58635.1"/>
    </source>
</evidence>
<dbReference type="RefSeq" id="WP_089948656.1">
    <property type="nucleotide sequence ID" value="NZ_FNOI01000009.1"/>
</dbReference>
<dbReference type="InterPro" id="IPR038734">
    <property type="entry name" value="YhaN_AAA"/>
</dbReference>
<dbReference type="PANTHER" id="PTHR41259:SF1">
    <property type="entry name" value="DOUBLE-STRAND BREAK REPAIR RAD50 ATPASE, PUTATIVE-RELATED"/>
    <property type="match status" value="1"/>
</dbReference>
<dbReference type="OrthoDB" id="9764467at2"/>
<feature type="domain" description="YhaN AAA" evidence="2">
    <location>
        <begin position="1"/>
        <end position="208"/>
    </location>
</feature>
<name>A0A1H3CWZ1_9RHOB</name>
<dbReference type="AlphaFoldDB" id="A0A1H3CWZ1"/>
<dbReference type="Pfam" id="PF13514">
    <property type="entry name" value="AAA_27"/>
    <property type="match status" value="1"/>
</dbReference>
<evidence type="ECO:0000256" key="1">
    <source>
        <dbReference type="SAM" id="Coils"/>
    </source>
</evidence>
<dbReference type="InterPro" id="IPR027417">
    <property type="entry name" value="P-loop_NTPase"/>
</dbReference>
<evidence type="ECO:0000259" key="2">
    <source>
        <dbReference type="Pfam" id="PF13514"/>
    </source>
</evidence>
<dbReference type="EMBL" id="FNOI01000009">
    <property type="protein sequence ID" value="SDX58635.1"/>
    <property type="molecule type" value="Genomic_DNA"/>
</dbReference>
<feature type="coiled-coil region" evidence="1">
    <location>
        <begin position="833"/>
        <end position="891"/>
    </location>
</feature>
<protein>
    <submittedName>
        <fullName evidence="3">Uncharacterized protein YhaN</fullName>
    </submittedName>
</protein>
<sequence length="1133" mass="122356">MRLNRLDLIRYGRFSDAEIIFPKPAQGAPDVTVVFGPNEAGKSTTFHAFLELLFGFKSGQHPYAFRFERSDLLVGAELELPERGPVVLRRNSKRTQSLLDASDRPVSEGMLTSALHGLTRDAFEERFSLNEKGLREGGERIAGAQGDLGQLLHAGLSGLTGMSQTLDALSARADRFHKKRGRGTVLKVGSDRLKVIGQELRADRLTTEKERRLREDRDQRTVAFDAADTALRQAHQRQAAGRAAQVWYDRAATIEELSQALSDLPDGPDLPAGAAAHVAGLIEKITALSVRITESDAEIAKLDVVITEHPEDVAVVPLRAELDRLDQLTIAGAPLMGRASTAQADLARRVDEKAELAAQIKDALSRLRVPDAAPSALALEPDALEALAGAVQQCLTAHQSLGAAESAADAARAQLGDAPVEPQDLTALRAAFDAWRGVADLSAAEQAQERALATRTKAVAGLPSHWSALIDAGLPARETLDDVAREWTTLTADLASARSDLDVRAAELAAATADHRAQEAAPDVVDLAMTEQTRRKRDMVWQRHRDGLTPASADEFEDAMTADDGARAHYLSGAEARQRLRAAQSQLQTAKARHDTAQSLYDGLATRREEAQMRCGKLALALGLAEDASPSAFVGRLQALEHAADAAADVVNAQTALKAREVDQNSARDGLAQAAGSLGLDTGGDISTVVHRALTLEDSNRKAWDKWQDGAQALADLDDRAAQCAENYDLAQAQLDRMTAALPLADRTVEGVQAALPDLRQLHQVYAEHGKLSTRVEALEHAIDALKTGARRLARIMGDAGDGDPVQVIDDARARLIASERSGEKREDALRRREDTVAAKQRADTDLANAEAELAACFKRQATSDLPPRERVALLEKRDGLRAEKRVAENERDAARAGVDADLFDEELTRLPDATRMAELAQAVTDAQDLRDTARDAEREAARVHRATLEAADRSDLATEQATLQEELREGARQAAVARLGVLAARGALRRLAAERRSTMLRDVEAAFVAMTAPAWTGVDVWSQSDGEKLVGIQPSGNTVPVEQMSTGTMGQLYFALRLAGYRSFARDMGPLPMVLDDIMETFDDTRARAALKLCADIGAEGQAILFTHHAHLVDLARDTIEGVAVVDMPDRA</sequence>
<feature type="coiled-coil region" evidence="1">
    <location>
        <begin position="920"/>
        <end position="947"/>
    </location>
</feature>
<proteinExistence type="predicted"/>
<keyword evidence="1" id="KW-0175">Coiled coil</keyword>